<evidence type="ECO:0000313" key="3">
    <source>
        <dbReference type="WBParaSite" id="TTAC_0000751801-mRNA-1"/>
    </source>
</evidence>
<sequence>MDVVERGKGRKKKKGVVTNIVIFEGETAINYDEPVRRWLCCYLFHRRGQRSERNALETIVHEEAETAGDPAFRAKAHKFAQMLYYQDDVAAERQKLEADRKALEVERQIIPMKFRMYNWGKPAPLAFTERVLRQESRIGLCTTFDKCIKGYSAKYMR</sequence>
<evidence type="ECO:0000313" key="1">
    <source>
        <dbReference type="EMBL" id="VDM31895.1"/>
    </source>
</evidence>
<protein>
    <submittedName>
        <fullName evidence="1 3">Uncharacterized protein</fullName>
    </submittedName>
</protein>
<organism evidence="3">
    <name type="scientific">Hydatigena taeniaeformis</name>
    <name type="common">Feline tapeworm</name>
    <name type="synonym">Taenia taeniaeformis</name>
    <dbReference type="NCBI Taxonomy" id="6205"/>
    <lineage>
        <taxon>Eukaryota</taxon>
        <taxon>Metazoa</taxon>
        <taxon>Spiralia</taxon>
        <taxon>Lophotrochozoa</taxon>
        <taxon>Platyhelminthes</taxon>
        <taxon>Cestoda</taxon>
        <taxon>Eucestoda</taxon>
        <taxon>Cyclophyllidea</taxon>
        <taxon>Taeniidae</taxon>
        <taxon>Hydatigera</taxon>
    </lineage>
</organism>
<dbReference type="AlphaFoldDB" id="A0A0R3X2J9"/>
<dbReference type="OrthoDB" id="6245288at2759"/>
<dbReference type="Proteomes" id="UP000274429">
    <property type="component" value="Unassembled WGS sequence"/>
</dbReference>
<reference evidence="3" key="1">
    <citation type="submission" date="2017-02" db="UniProtKB">
        <authorList>
            <consortium name="WormBaseParasite"/>
        </authorList>
    </citation>
    <scope>IDENTIFICATION</scope>
</reference>
<proteinExistence type="predicted"/>
<accession>A0A0R3X2J9</accession>
<keyword evidence="2" id="KW-1185">Reference proteome</keyword>
<name>A0A0R3X2J9_HYDTA</name>
<gene>
    <name evidence="1" type="ORF">TTAC_LOCUS7503</name>
</gene>
<reference evidence="1 2" key="2">
    <citation type="submission" date="2018-11" db="EMBL/GenBank/DDBJ databases">
        <authorList>
            <consortium name="Pathogen Informatics"/>
        </authorList>
    </citation>
    <scope>NUCLEOTIDE SEQUENCE [LARGE SCALE GENOMIC DNA]</scope>
</reference>
<dbReference type="WBParaSite" id="TTAC_0000751801-mRNA-1">
    <property type="protein sequence ID" value="TTAC_0000751801-mRNA-1"/>
    <property type="gene ID" value="TTAC_0000751801"/>
</dbReference>
<dbReference type="EMBL" id="UYWX01020378">
    <property type="protein sequence ID" value="VDM31895.1"/>
    <property type="molecule type" value="Genomic_DNA"/>
</dbReference>
<evidence type="ECO:0000313" key="2">
    <source>
        <dbReference type="Proteomes" id="UP000274429"/>
    </source>
</evidence>